<dbReference type="GO" id="GO:0019825">
    <property type="term" value="F:oxygen binding"/>
    <property type="evidence" value="ECO:0007669"/>
    <property type="project" value="InterPro"/>
</dbReference>
<name>A0A915JQM7_ROMCU</name>
<dbReference type="AlphaFoldDB" id="A0A915JQM7"/>
<dbReference type="Pfam" id="PF00042">
    <property type="entry name" value="Globin"/>
    <property type="match status" value="1"/>
</dbReference>
<feature type="domain" description="Globin" evidence="2">
    <location>
        <begin position="127"/>
        <end position="261"/>
    </location>
</feature>
<keyword evidence="1" id="KW-0349">Heme</keyword>
<reference evidence="4" key="1">
    <citation type="submission" date="2022-11" db="UniProtKB">
        <authorList>
            <consortium name="WormBaseParasite"/>
        </authorList>
    </citation>
    <scope>IDENTIFICATION</scope>
</reference>
<dbReference type="WBParaSite" id="nRc.2.0.1.t28412-RA">
    <property type="protein sequence ID" value="nRc.2.0.1.t28412-RA"/>
    <property type="gene ID" value="nRc.2.0.1.g28412"/>
</dbReference>
<organism evidence="3 4">
    <name type="scientific">Romanomermis culicivorax</name>
    <name type="common">Nematode worm</name>
    <dbReference type="NCBI Taxonomy" id="13658"/>
    <lineage>
        <taxon>Eukaryota</taxon>
        <taxon>Metazoa</taxon>
        <taxon>Ecdysozoa</taxon>
        <taxon>Nematoda</taxon>
        <taxon>Enoplea</taxon>
        <taxon>Dorylaimia</taxon>
        <taxon>Mermithida</taxon>
        <taxon>Mermithoidea</taxon>
        <taxon>Mermithidae</taxon>
        <taxon>Romanomermis</taxon>
    </lineage>
</organism>
<dbReference type="InterPro" id="IPR000971">
    <property type="entry name" value="Globin"/>
</dbReference>
<protein>
    <submittedName>
        <fullName evidence="4">Globin family profile domain-containing protein</fullName>
    </submittedName>
</protein>
<dbReference type="PROSITE" id="PS01033">
    <property type="entry name" value="GLOBIN"/>
    <property type="match status" value="1"/>
</dbReference>
<dbReference type="SUPFAM" id="SSF46458">
    <property type="entry name" value="Globin-like"/>
    <property type="match status" value="1"/>
</dbReference>
<keyword evidence="3" id="KW-1185">Reference proteome</keyword>
<dbReference type="InterPro" id="IPR012292">
    <property type="entry name" value="Globin/Proto"/>
</dbReference>
<accession>A0A915JQM7</accession>
<dbReference type="Gene3D" id="1.10.490.10">
    <property type="entry name" value="Globins"/>
    <property type="match status" value="1"/>
</dbReference>
<comment type="similarity">
    <text evidence="1">Belongs to the globin family.</text>
</comment>
<proteinExistence type="inferred from homology"/>
<dbReference type="PANTHER" id="PTHR47768:SF1">
    <property type="entry name" value="GLOBIN FAMILY PROFILE DOMAIN-CONTAINING PROTEIN"/>
    <property type="match status" value="1"/>
</dbReference>
<dbReference type="PANTHER" id="PTHR47768">
    <property type="entry name" value="GLOBIN RELATED-RELATED"/>
    <property type="match status" value="1"/>
</dbReference>
<evidence type="ECO:0000313" key="3">
    <source>
        <dbReference type="Proteomes" id="UP000887565"/>
    </source>
</evidence>
<dbReference type="GO" id="GO:0020037">
    <property type="term" value="F:heme binding"/>
    <property type="evidence" value="ECO:0007669"/>
    <property type="project" value="InterPro"/>
</dbReference>
<dbReference type="InterPro" id="IPR009050">
    <property type="entry name" value="Globin-like_sf"/>
</dbReference>
<dbReference type="InterPro" id="IPR044399">
    <property type="entry name" value="Mb-like_M"/>
</dbReference>
<evidence type="ECO:0000313" key="4">
    <source>
        <dbReference type="WBParaSite" id="nRc.2.0.1.t28412-RA"/>
    </source>
</evidence>
<dbReference type="CDD" id="cd01040">
    <property type="entry name" value="Mb-like"/>
    <property type="match status" value="1"/>
</dbReference>
<keyword evidence="1" id="KW-0561">Oxygen transport</keyword>
<dbReference type="InterPro" id="IPR053341">
    <property type="entry name" value="Oxidative_stress_globin-like"/>
</dbReference>
<keyword evidence="1" id="KW-0813">Transport</keyword>
<dbReference type="GO" id="GO:0005344">
    <property type="term" value="F:oxygen carrier activity"/>
    <property type="evidence" value="ECO:0007669"/>
    <property type="project" value="UniProtKB-KW"/>
</dbReference>
<evidence type="ECO:0000259" key="2">
    <source>
        <dbReference type="PROSITE" id="PS01033"/>
    </source>
</evidence>
<keyword evidence="1" id="KW-0408">Iron</keyword>
<dbReference type="Proteomes" id="UP000887565">
    <property type="component" value="Unplaced"/>
</dbReference>
<evidence type="ECO:0000256" key="1">
    <source>
        <dbReference type="RuleBase" id="RU000356"/>
    </source>
</evidence>
<sequence>MFPNRKVTQISTVVRIAYIEPLPHFSSSATLVMYEYQIKAFGSVTLFGIAWFKYSFSIIYDTIRFNIFYWKTLSKSKFCVMIRNGFNGKVTDTQRNNEFHFDTRLLTNLFLSEAYLKTYFQNTRLMDLTPEQRLLIVQGWKKDNFAWLYSMGMQIYERIFQTAPSAKALFPYVVESEKAGQDFRESRKFRAQALRFVQIMAQVVSYVEDPVAAQKGEFDVIQCLFDVGKRHQRYALDRPFSPDLWAVYETAMQIVMEEEYG</sequence>
<keyword evidence="1" id="KW-0479">Metal-binding</keyword>